<dbReference type="Proteomes" id="UP001597024">
    <property type="component" value="Unassembled WGS sequence"/>
</dbReference>
<keyword evidence="3" id="KW-1185">Reference proteome</keyword>
<dbReference type="EMBL" id="JBHTHX010002933">
    <property type="protein sequence ID" value="MFD0891125.1"/>
    <property type="molecule type" value="Genomic_DNA"/>
</dbReference>
<evidence type="ECO:0000259" key="1">
    <source>
        <dbReference type="Pfam" id="PF07905"/>
    </source>
</evidence>
<accession>A0ABW3E8B6</accession>
<reference evidence="3" key="1">
    <citation type="journal article" date="2019" name="Int. J. Syst. Evol. Microbiol.">
        <title>The Global Catalogue of Microorganisms (GCM) 10K type strain sequencing project: providing services to taxonomists for standard genome sequencing and annotation.</title>
        <authorList>
            <consortium name="The Broad Institute Genomics Platform"/>
            <consortium name="The Broad Institute Genome Sequencing Center for Infectious Disease"/>
            <person name="Wu L."/>
            <person name="Ma J."/>
        </authorList>
    </citation>
    <scope>NUCLEOTIDE SEQUENCE [LARGE SCALE GENOMIC DNA]</scope>
    <source>
        <strain evidence="3">CCUG 62974</strain>
    </source>
</reference>
<dbReference type="Pfam" id="PF07905">
    <property type="entry name" value="PucR"/>
    <property type="match status" value="1"/>
</dbReference>
<name>A0ABW3E8B6_9ACTN</name>
<sequence length="85" mass="9358">MRLRDLCQVDHLGLKVLTGHDLLDRRVRGITTTDLIEPGRFLKPAELVLTELTWHDGPDSARRFVAALVEARAAALCSGTALKVP</sequence>
<proteinExistence type="predicted"/>
<feature type="non-terminal residue" evidence="2">
    <location>
        <position position="85"/>
    </location>
</feature>
<feature type="domain" description="Purine catabolism PurC-like" evidence="1">
    <location>
        <begin position="5"/>
        <end position="80"/>
    </location>
</feature>
<organism evidence="2 3">
    <name type="scientific">Streptosporangium algeriense</name>
    <dbReference type="NCBI Taxonomy" id="1682748"/>
    <lineage>
        <taxon>Bacteria</taxon>
        <taxon>Bacillati</taxon>
        <taxon>Actinomycetota</taxon>
        <taxon>Actinomycetes</taxon>
        <taxon>Streptosporangiales</taxon>
        <taxon>Streptosporangiaceae</taxon>
        <taxon>Streptosporangium</taxon>
    </lineage>
</organism>
<gene>
    <name evidence="2" type="ORF">ACFQ08_41805</name>
</gene>
<protein>
    <submittedName>
        <fullName evidence="2">PucR family transcriptional regulator ligand-binding domain-containing protein</fullName>
    </submittedName>
</protein>
<comment type="caution">
    <text evidence="2">The sequence shown here is derived from an EMBL/GenBank/DDBJ whole genome shotgun (WGS) entry which is preliminary data.</text>
</comment>
<evidence type="ECO:0000313" key="3">
    <source>
        <dbReference type="Proteomes" id="UP001597024"/>
    </source>
</evidence>
<dbReference type="InterPro" id="IPR012914">
    <property type="entry name" value="PucR_dom"/>
</dbReference>
<evidence type="ECO:0000313" key="2">
    <source>
        <dbReference type="EMBL" id="MFD0891125.1"/>
    </source>
</evidence>